<dbReference type="InterPro" id="IPR000529">
    <property type="entry name" value="Ribosomal_bS6"/>
</dbReference>
<evidence type="ECO:0000313" key="8">
    <source>
        <dbReference type="Proteomes" id="UP000486602"/>
    </source>
</evidence>
<dbReference type="AlphaFoldDB" id="A0A7K3WY48"/>
<evidence type="ECO:0000256" key="4">
    <source>
        <dbReference type="ARBA" id="ARBA00035104"/>
    </source>
</evidence>
<keyword evidence="6" id="KW-0699">rRNA-binding</keyword>
<dbReference type="InterPro" id="IPR014717">
    <property type="entry name" value="Transl_elong_EF1B/ribsomal_bS6"/>
</dbReference>
<reference evidence="7 8" key="1">
    <citation type="submission" date="2020-02" db="EMBL/GenBank/DDBJ databases">
        <title>Out from the shadows clarifying the taxonomy of the family Cryomorphaceae and related taxa by utilizing the GTDB taxonomic framework.</title>
        <authorList>
            <person name="Bowman J.P."/>
        </authorList>
    </citation>
    <scope>NUCLEOTIDE SEQUENCE [LARGE SCALE GENOMIC DNA]</scope>
    <source>
        <strain evidence="7 8">QSSC 1-22</strain>
    </source>
</reference>
<keyword evidence="3 6" id="KW-0687">Ribonucleoprotein</keyword>
<proteinExistence type="inferred from homology"/>
<dbReference type="GO" id="GO:0005737">
    <property type="term" value="C:cytoplasm"/>
    <property type="evidence" value="ECO:0007669"/>
    <property type="project" value="UniProtKB-ARBA"/>
</dbReference>
<dbReference type="GO" id="GO:0003735">
    <property type="term" value="F:structural constituent of ribosome"/>
    <property type="evidence" value="ECO:0007669"/>
    <property type="project" value="InterPro"/>
</dbReference>
<dbReference type="GO" id="GO:0006412">
    <property type="term" value="P:translation"/>
    <property type="evidence" value="ECO:0007669"/>
    <property type="project" value="UniProtKB-UniRule"/>
</dbReference>
<gene>
    <name evidence="6" type="primary">rpsF</name>
    <name evidence="7" type="ORF">G3O08_18950</name>
</gene>
<dbReference type="InterPro" id="IPR035980">
    <property type="entry name" value="Ribosomal_bS6_sf"/>
</dbReference>
<dbReference type="GO" id="GO:0070181">
    <property type="term" value="F:small ribosomal subunit rRNA binding"/>
    <property type="evidence" value="ECO:0007669"/>
    <property type="project" value="TreeGrafter"/>
</dbReference>
<name>A0A7K3WY48_9FLAO</name>
<dbReference type="GO" id="GO:1990904">
    <property type="term" value="C:ribonucleoprotein complex"/>
    <property type="evidence" value="ECO:0007669"/>
    <property type="project" value="UniProtKB-KW"/>
</dbReference>
<evidence type="ECO:0000256" key="2">
    <source>
        <dbReference type="ARBA" id="ARBA00022980"/>
    </source>
</evidence>
<comment type="function">
    <text evidence="4 6">Binds together with bS18 to 16S ribosomal RNA.</text>
</comment>
<keyword evidence="2 6" id="KW-0689">Ribosomal protein</keyword>
<dbReference type="InterPro" id="IPR020814">
    <property type="entry name" value="Ribosomal_S6_plastid/chlpt"/>
</dbReference>
<evidence type="ECO:0000256" key="5">
    <source>
        <dbReference type="ARBA" id="ARBA00035294"/>
    </source>
</evidence>
<dbReference type="NCBIfam" id="TIGR00166">
    <property type="entry name" value="S6"/>
    <property type="match status" value="1"/>
</dbReference>
<comment type="similarity">
    <text evidence="1 6">Belongs to the bacterial ribosomal protein bS6 family.</text>
</comment>
<protein>
    <recommendedName>
        <fullName evidence="5 6">Small ribosomal subunit protein bS6</fullName>
    </recommendedName>
</protein>
<dbReference type="HAMAP" id="MF_00360">
    <property type="entry name" value="Ribosomal_bS6"/>
    <property type="match status" value="1"/>
</dbReference>
<keyword evidence="6" id="KW-0694">RNA-binding</keyword>
<dbReference type="EMBL" id="JAAGVY010000061">
    <property type="protein sequence ID" value="NEN25575.1"/>
    <property type="molecule type" value="Genomic_DNA"/>
</dbReference>
<evidence type="ECO:0000256" key="6">
    <source>
        <dbReference type="HAMAP-Rule" id="MF_00360"/>
    </source>
</evidence>
<evidence type="ECO:0000313" key="7">
    <source>
        <dbReference type="EMBL" id="NEN25575.1"/>
    </source>
</evidence>
<dbReference type="PANTHER" id="PTHR21011">
    <property type="entry name" value="MITOCHONDRIAL 28S RIBOSOMAL PROTEIN S6"/>
    <property type="match status" value="1"/>
</dbReference>
<dbReference type="Gene3D" id="3.30.70.60">
    <property type="match status" value="1"/>
</dbReference>
<evidence type="ECO:0000256" key="3">
    <source>
        <dbReference type="ARBA" id="ARBA00023274"/>
    </source>
</evidence>
<comment type="caution">
    <text evidence="7">The sequence shown here is derived from an EMBL/GenBank/DDBJ whole genome shotgun (WGS) entry which is preliminary data.</text>
</comment>
<organism evidence="7 8">
    <name type="scientific">Cryomorpha ignava</name>
    <dbReference type="NCBI Taxonomy" id="101383"/>
    <lineage>
        <taxon>Bacteria</taxon>
        <taxon>Pseudomonadati</taxon>
        <taxon>Bacteroidota</taxon>
        <taxon>Flavobacteriia</taxon>
        <taxon>Flavobacteriales</taxon>
        <taxon>Cryomorphaceae</taxon>
        <taxon>Cryomorpha</taxon>
    </lineage>
</organism>
<dbReference type="Pfam" id="PF01250">
    <property type="entry name" value="Ribosomal_S6"/>
    <property type="match status" value="1"/>
</dbReference>
<dbReference type="GO" id="GO:0005840">
    <property type="term" value="C:ribosome"/>
    <property type="evidence" value="ECO:0007669"/>
    <property type="project" value="UniProtKB-KW"/>
</dbReference>
<sequence>MTNRYETVFILTPVLSDDQAKEAVAKFKALLKDGNAKTHHEEDWGLRKLAYPIQKKSTGFYYLIEFESEGSLINDLELVFRRDERVLRFLTIKMEKHAVAYAEKKRSNKKPETAKA</sequence>
<accession>A0A7K3WY48</accession>
<dbReference type="CDD" id="cd00473">
    <property type="entry name" value="bS6"/>
    <property type="match status" value="1"/>
</dbReference>
<dbReference type="Proteomes" id="UP000486602">
    <property type="component" value="Unassembled WGS sequence"/>
</dbReference>
<dbReference type="SUPFAM" id="SSF54995">
    <property type="entry name" value="Ribosomal protein S6"/>
    <property type="match status" value="1"/>
</dbReference>
<dbReference type="RefSeq" id="WP_163287024.1">
    <property type="nucleotide sequence ID" value="NZ_JAAGVY010000061.1"/>
</dbReference>
<keyword evidence="8" id="KW-1185">Reference proteome</keyword>
<dbReference type="PANTHER" id="PTHR21011:SF1">
    <property type="entry name" value="SMALL RIBOSOMAL SUBUNIT PROTEIN BS6M"/>
    <property type="match status" value="1"/>
</dbReference>
<evidence type="ECO:0000256" key="1">
    <source>
        <dbReference type="ARBA" id="ARBA00009512"/>
    </source>
</evidence>